<protein>
    <submittedName>
        <fullName evidence="2">Histidine kinase</fullName>
    </submittedName>
</protein>
<reference evidence="2 3" key="1">
    <citation type="submission" date="2020-04" db="EMBL/GenBank/DDBJ databases">
        <title>Genome sequencing of novel species.</title>
        <authorList>
            <person name="Heo J."/>
            <person name="Kim S.-J."/>
            <person name="Kim J.-S."/>
            <person name="Hong S.-B."/>
            <person name="Kwon S.-W."/>
        </authorList>
    </citation>
    <scope>NUCLEOTIDE SEQUENCE [LARGE SCALE GENOMIC DNA]</scope>
    <source>
        <strain evidence="2 3">CJU-R4</strain>
    </source>
</reference>
<dbReference type="PANTHER" id="PTHR34220:SF7">
    <property type="entry name" value="SENSOR HISTIDINE KINASE YPDA"/>
    <property type="match status" value="1"/>
</dbReference>
<evidence type="ECO:0000259" key="1">
    <source>
        <dbReference type="Pfam" id="PF06580"/>
    </source>
</evidence>
<dbReference type="Pfam" id="PF06580">
    <property type="entry name" value="His_kinase"/>
    <property type="match status" value="1"/>
</dbReference>
<dbReference type="Gene3D" id="3.30.565.10">
    <property type="entry name" value="Histidine kinase-like ATPase, C-terminal domain"/>
    <property type="match status" value="1"/>
</dbReference>
<dbReference type="Proteomes" id="UP000501128">
    <property type="component" value="Chromosome"/>
</dbReference>
<dbReference type="InterPro" id="IPR050640">
    <property type="entry name" value="Bact_2-comp_sensor_kinase"/>
</dbReference>
<keyword evidence="2" id="KW-0808">Transferase</keyword>
<dbReference type="SUPFAM" id="SSF55874">
    <property type="entry name" value="ATPase domain of HSP90 chaperone/DNA topoisomerase II/histidine kinase"/>
    <property type="match status" value="1"/>
</dbReference>
<dbReference type="PANTHER" id="PTHR34220">
    <property type="entry name" value="SENSOR HISTIDINE KINASE YPDA"/>
    <property type="match status" value="1"/>
</dbReference>
<organism evidence="2 3">
    <name type="scientific">Spirosoma rhododendri</name>
    <dbReference type="NCBI Taxonomy" id="2728024"/>
    <lineage>
        <taxon>Bacteria</taxon>
        <taxon>Pseudomonadati</taxon>
        <taxon>Bacteroidota</taxon>
        <taxon>Cytophagia</taxon>
        <taxon>Cytophagales</taxon>
        <taxon>Cytophagaceae</taxon>
        <taxon>Spirosoma</taxon>
    </lineage>
</organism>
<dbReference type="InterPro" id="IPR010559">
    <property type="entry name" value="Sig_transdc_His_kin_internal"/>
</dbReference>
<gene>
    <name evidence="2" type="ORF">HH216_23405</name>
</gene>
<keyword evidence="2" id="KW-0418">Kinase</keyword>
<dbReference type="EMBL" id="CP051677">
    <property type="protein sequence ID" value="QJD81041.1"/>
    <property type="molecule type" value="Genomic_DNA"/>
</dbReference>
<accession>A0A7L5DU94</accession>
<evidence type="ECO:0000313" key="3">
    <source>
        <dbReference type="Proteomes" id="UP000501128"/>
    </source>
</evidence>
<proteinExistence type="predicted"/>
<name>A0A7L5DU94_9BACT</name>
<dbReference type="GO" id="GO:0000155">
    <property type="term" value="F:phosphorelay sensor kinase activity"/>
    <property type="evidence" value="ECO:0007669"/>
    <property type="project" value="InterPro"/>
</dbReference>
<dbReference type="GO" id="GO:0016020">
    <property type="term" value="C:membrane"/>
    <property type="evidence" value="ECO:0007669"/>
    <property type="project" value="InterPro"/>
</dbReference>
<keyword evidence="3" id="KW-1185">Reference proteome</keyword>
<evidence type="ECO:0000313" key="2">
    <source>
        <dbReference type="EMBL" id="QJD81041.1"/>
    </source>
</evidence>
<dbReference type="InterPro" id="IPR036890">
    <property type="entry name" value="HATPase_C_sf"/>
</dbReference>
<dbReference type="RefSeq" id="WP_169553060.1">
    <property type="nucleotide sequence ID" value="NZ_CP051677.1"/>
</dbReference>
<feature type="domain" description="Signal transduction histidine kinase internal region" evidence="1">
    <location>
        <begin position="2"/>
        <end position="75"/>
    </location>
</feature>
<sequence>MSFLKAQVNPHFLLNTLNSVYARIFEADQQAADLVLHLSELMRYNLYETDQPRIGLDKELAYIQNYLDLERNRLSGQDVLIDYEQSGEPAHYQIAPLLLIAFVENAFKHGVKGATQPAYVQVRAEVDTAGQFIFAVENSLPSRQPVALGAGRSGGVGLANVRRRLEALYAGHYSLITQADETTYTVTLTINLNQSH</sequence>
<dbReference type="KEGG" id="srho:HH216_23405"/>
<dbReference type="AlphaFoldDB" id="A0A7L5DU94"/>